<dbReference type="CDD" id="cd00093">
    <property type="entry name" value="HTH_XRE"/>
    <property type="match status" value="1"/>
</dbReference>
<evidence type="ECO:0000313" key="4">
    <source>
        <dbReference type="EMBL" id="CAA9429872.1"/>
    </source>
</evidence>
<gene>
    <name evidence="4" type="ORF">AVDCRST_MAG82-2030</name>
</gene>
<dbReference type="Pfam" id="PF13374">
    <property type="entry name" value="TPR_10"/>
    <property type="match status" value="1"/>
</dbReference>
<sequence length="746" mass="81902">MNPEHYAPFGVRLRRLREAAGLTQEELAQRAGLTARGISDLERGARNRPYPHTVRSLADALELPEDERSSLFAAVPKRGGENRAAPAAVHEPTLPVPPTPLVGRERDLGKVTDLLCRPEIRLLTLTGTGGVGKTRLAIQAAREAADLFPNGVAFVALASLGNPSLVVPTVCRILGLRETEGKTPREALRVYLRDKKLLLVLDNFEHVLEAAPEIAGLVGSSTNLTVLCTSRAPLHVRGEQEYPVTPLALPASTRSPRPAEVLDSSSGRLFVERAKAVSPDFAITEENAGAVAAICWRLAGLPLPLELAAAKARFMEPAALLPRLDRALTTAWQRDLPERQRTMRATLDWSHDLLAHEEKALFRRLSVFEGGFTLEAAEEICTLGEGEPEEIPESLGRLIEQSLVTARPGVGGLRYGMLEPVRQYALERLEESGEATVTRKRHAKHFVALAEAARPVLLGPEHPVWSGRLEQEHDNLREVLRWARDARDVCTGLRLVGALSWFWWMHGYLDEGRRWAEVFISEPFNDNQPRCGLVRAKGLYATGELAFGQGELARAAELFEEALALYRELGDDSGAADVLAELGQVARAQGDHDRAAALSEEGLNLGRRLGDSRVAAIALSTLGRVERHWGNMEAAIARQEESLALFREIGHQWGSAYTLANLAVAELGRGEVERALTLNEESLWLYRELGDKSGMALVLINLGDLARERGEDERAAALYNEALALHRELGNERGVTRALARLGMRR</sequence>
<dbReference type="SMART" id="SM00530">
    <property type="entry name" value="HTH_XRE"/>
    <property type="match status" value="1"/>
</dbReference>
<dbReference type="EMBL" id="CADCVA010000283">
    <property type="protein sequence ID" value="CAA9429872.1"/>
    <property type="molecule type" value="Genomic_DNA"/>
</dbReference>
<dbReference type="Gene3D" id="3.40.50.300">
    <property type="entry name" value="P-loop containing nucleotide triphosphate hydrolases"/>
    <property type="match status" value="1"/>
</dbReference>
<dbReference type="GO" id="GO:0043531">
    <property type="term" value="F:ADP binding"/>
    <property type="evidence" value="ECO:0007669"/>
    <property type="project" value="InterPro"/>
</dbReference>
<dbReference type="InterPro" id="IPR002182">
    <property type="entry name" value="NB-ARC"/>
</dbReference>
<proteinExistence type="predicted"/>
<dbReference type="PANTHER" id="PTHR47691:SF3">
    <property type="entry name" value="HTH-TYPE TRANSCRIPTIONAL REGULATOR RV0890C-RELATED"/>
    <property type="match status" value="1"/>
</dbReference>
<dbReference type="SMART" id="SM00028">
    <property type="entry name" value="TPR"/>
    <property type="match status" value="5"/>
</dbReference>
<dbReference type="InterPro" id="IPR058852">
    <property type="entry name" value="HTH_77"/>
</dbReference>
<dbReference type="PROSITE" id="PS50005">
    <property type="entry name" value="TPR"/>
    <property type="match status" value="1"/>
</dbReference>
<dbReference type="SUPFAM" id="SSF47413">
    <property type="entry name" value="lambda repressor-like DNA-binding domains"/>
    <property type="match status" value="1"/>
</dbReference>
<dbReference type="PRINTS" id="PR00364">
    <property type="entry name" value="DISEASERSIST"/>
</dbReference>
<dbReference type="Gene3D" id="1.10.260.40">
    <property type="entry name" value="lambda repressor-like DNA-binding domains"/>
    <property type="match status" value="1"/>
</dbReference>
<organism evidence="4">
    <name type="scientific">uncultured Rubrobacteraceae bacterium</name>
    <dbReference type="NCBI Taxonomy" id="349277"/>
    <lineage>
        <taxon>Bacteria</taxon>
        <taxon>Bacillati</taxon>
        <taxon>Actinomycetota</taxon>
        <taxon>Rubrobacteria</taxon>
        <taxon>Rubrobacterales</taxon>
        <taxon>Rubrobacteraceae</taxon>
        <taxon>environmental samples</taxon>
    </lineage>
</organism>
<dbReference type="AlphaFoldDB" id="A0A6J4Q785"/>
<evidence type="ECO:0000256" key="1">
    <source>
        <dbReference type="PROSITE-ProRule" id="PRU00339"/>
    </source>
</evidence>
<dbReference type="InterPro" id="IPR027417">
    <property type="entry name" value="P-loop_NTPase"/>
</dbReference>
<reference evidence="4" key="1">
    <citation type="submission" date="2020-02" db="EMBL/GenBank/DDBJ databases">
        <authorList>
            <person name="Meier V. D."/>
        </authorList>
    </citation>
    <scope>NUCLEOTIDE SEQUENCE</scope>
    <source>
        <strain evidence="4">AVDCRST_MAG82</strain>
    </source>
</reference>
<dbReference type="Pfam" id="PF25872">
    <property type="entry name" value="HTH_77"/>
    <property type="match status" value="1"/>
</dbReference>
<dbReference type="PANTHER" id="PTHR47691">
    <property type="entry name" value="REGULATOR-RELATED"/>
    <property type="match status" value="1"/>
</dbReference>
<evidence type="ECO:0000256" key="2">
    <source>
        <dbReference type="SAM" id="MobiDB-lite"/>
    </source>
</evidence>
<dbReference type="Pfam" id="PF13560">
    <property type="entry name" value="HTH_31"/>
    <property type="match status" value="1"/>
</dbReference>
<dbReference type="Pfam" id="PF00931">
    <property type="entry name" value="NB-ARC"/>
    <property type="match status" value="1"/>
</dbReference>
<feature type="domain" description="HTH cro/C1-type" evidence="3">
    <location>
        <begin position="13"/>
        <end position="68"/>
    </location>
</feature>
<dbReference type="InterPro" id="IPR011990">
    <property type="entry name" value="TPR-like_helical_dom_sf"/>
</dbReference>
<dbReference type="GO" id="GO:0003677">
    <property type="term" value="F:DNA binding"/>
    <property type="evidence" value="ECO:0007669"/>
    <property type="project" value="InterPro"/>
</dbReference>
<protein>
    <recommendedName>
        <fullName evidence="3">HTH cro/C1-type domain-containing protein</fullName>
    </recommendedName>
</protein>
<dbReference type="InterPro" id="IPR019734">
    <property type="entry name" value="TPR_rpt"/>
</dbReference>
<evidence type="ECO:0000259" key="3">
    <source>
        <dbReference type="PROSITE" id="PS50943"/>
    </source>
</evidence>
<accession>A0A6J4Q785</accession>
<dbReference type="InterPro" id="IPR010982">
    <property type="entry name" value="Lambda_DNA-bd_dom_sf"/>
</dbReference>
<dbReference type="SUPFAM" id="SSF48452">
    <property type="entry name" value="TPR-like"/>
    <property type="match status" value="1"/>
</dbReference>
<feature type="region of interest" description="Disordered" evidence="2">
    <location>
        <begin position="83"/>
        <end position="102"/>
    </location>
</feature>
<keyword evidence="1" id="KW-0802">TPR repeat</keyword>
<dbReference type="Gene3D" id="1.25.40.10">
    <property type="entry name" value="Tetratricopeptide repeat domain"/>
    <property type="match status" value="1"/>
</dbReference>
<feature type="repeat" description="TPR" evidence="1">
    <location>
        <begin position="696"/>
        <end position="729"/>
    </location>
</feature>
<dbReference type="InterPro" id="IPR001387">
    <property type="entry name" value="Cro/C1-type_HTH"/>
</dbReference>
<name>A0A6J4Q785_9ACTN</name>
<dbReference type="PROSITE" id="PS50943">
    <property type="entry name" value="HTH_CROC1"/>
    <property type="match status" value="1"/>
</dbReference>
<dbReference type="SUPFAM" id="SSF52540">
    <property type="entry name" value="P-loop containing nucleoside triphosphate hydrolases"/>
    <property type="match status" value="1"/>
</dbReference>
<dbReference type="Pfam" id="PF13424">
    <property type="entry name" value="TPR_12"/>
    <property type="match status" value="2"/>
</dbReference>